<comment type="caution">
    <text evidence="2">The sequence shown here is derived from an EMBL/GenBank/DDBJ whole genome shotgun (WGS) entry which is preliminary data.</text>
</comment>
<organism evidence="2 3">
    <name type="scientific">Prymnesium parvum</name>
    <name type="common">Toxic golden alga</name>
    <dbReference type="NCBI Taxonomy" id="97485"/>
    <lineage>
        <taxon>Eukaryota</taxon>
        <taxon>Haptista</taxon>
        <taxon>Haptophyta</taxon>
        <taxon>Prymnesiophyceae</taxon>
        <taxon>Prymnesiales</taxon>
        <taxon>Prymnesiaceae</taxon>
        <taxon>Prymnesium</taxon>
    </lineage>
</organism>
<dbReference type="EMBL" id="JBGBPQ010000006">
    <property type="protein sequence ID" value="KAL1523321.1"/>
    <property type="molecule type" value="Genomic_DNA"/>
</dbReference>
<feature type="region of interest" description="Disordered" evidence="1">
    <location>
        <begin position="1"/>
        <end position="26"/>
    </location>
</feature>
<evidence type="ECO:0000313" key="2">
    <source>
        <dbReference type="EMBL" id="KAL1523321.1"/>
    </source>
</evidence>
<keyword evidence="3" id="KW-1185">Reference proteome</keyword>
<dbReference type="Proteomes" id="UP001515480">
    <property type="component" value="Unassembled WGS sequence"/>
</dbReference>
<evidence type="ECO:0000313" key="3">
    <source>
        <dbReference type="Proteomes" id="UP001515480"/>
    </source>
</evidence>
<name>A0AB34JRH5_PRYPA</name>
<reference evidence="2 3" key="1">
    <citation type="journal article" date="2024" name="Science">
        <title>Giant polyketide synthase enzymes in the biosynthesis of giant marine polyether toxins.</title>
        <authorList>
            <person name="Fallon T.R."/>
            <person name="Shende V.V."/>
            <person name="Wierzbicki I.H."/>
            <person name="Pendleton A.L."/>
            <person name="Watervoot N.F."/>
            <person name="Auber R.P."/>
            <person name="Gonzalez D.J."/>
            <person name="Wisecaver J.H."/>
            <person name="Moore B.S."/>
        </authorList>
    </citation>
    <scope>NUCLEOTIDE SEQUENCE [LARGE SCALE GENOMIC DNA]</scope>
    <source>
        <strain evidence="2 3">12B1</strain>
    </source>
</reference>
<proteinExistence type="predicted"/>
<accession>A0AB34JRH5</accession>
<gene>
    <name evidence="2" type="ORF">AB1Y20_018267</name>
</gene>
<protein>
    <submittedName>
        <fullName evidence="2">Uncharacterized protein</fullName>
    </submittedName>
</protein>
<dbReference type="AlphaFoldDB" id="A0AB34JRH5"/>
<evidence type="ECO:0000256" key="1">
    <source>
        <dbReference type="SAM" id="MobiDB-lite"/>
    </source>
</evidence>
<sequence>MTLPGAPGFGSSRSIPSGPAGHEQRKYWADKKDKTLQEEMEGWLACLGVGSRTARYIPKEAVQAQVDGKIADARMHSSVVTLQHGPYLDDWSKVPPDIAAKYNTGPPK</sequence>